<keyword evidence="1" id="KW-1185">Reference proteome</keyword>
<dbReference type="GeneID" id="108666893"/>
<protein>
    <submittedName>
        <fullName evidence="2">Uncharacterized protein LOC108666893</fullName>
    </submittedName>
</protein>
<dbReference type="Proteomes" id="UP000694843">
    <property type="component" value="Unplaced"/>
</dbReference>
<proteinExistence type="predicted"/>
<organism evidence="1 2">
    <name type="scientific">Hyalella azteca</name>
    <name type="common">Amphipod</name>
    <dbReference type="NCBI Taxonomy" id="294128"/>
    <lineage>
        <taxon>Eukaryota</taxon>
        <taxon>Metazoa</taxon>
        <taxon>Ecdysozoa</taxon>
        <taxon>Arthropoda</taxon>
        <taxon>Crustacea</taxon>
        <taxon>Multicrustacea</taxon>
        <taxon>Malacostraca</taxon>
        <taxon>Eumalacostraca</taxon>
        <taxon>Peracarida</taxon>
        <taxon>Amphipoda</taxon>
        <taxon>Senticaudata</taxon>
        <taxon>Talitrida</taxon>
        <taxon>Talitroidea</taxon>
        <taxon>Hyalellidae</taxon>
        <taxon>Hyalella</taxon>
    </lineage>
</organism>
<dbReference type="KEGG" id="hazt:108666893"/>
<gene>
    <name evidence="2" type="primary">LOC108666893</name>
</gene>
<evidence type="ECO:0000313" key="2">
    <source>
        <dbReference type="RefSeq" id="XP_018009333.1"/>
    </source>
</evidence>
<evidence type="ECO:0000313" key="1">
    <source>
        <dbReference type="Proteomes" id="UP000694843"/>
    </source>
</evidence>
<dbReference type="OrthoDB" id="10225104at2759"/>
<dbReference type="RefSeq" id="XP_018009333.1">
    <property type="nucleotide sequence ID" value="XM_018153844.1"/>
</dbReference>
<sequence>MLFYRFANHSDGQYQARGFRATLQQRCGFKEGDHDLAVPVFWDSAHYLDLAAKEVRDKSSSSVFFKCFLDRANSFADMFAAGRGYSEYIANSIGGDLKATLATRLVTTRFFSSSVAVLDSLYKSYKPLVRAFIQNQETASPVDAVKFKIRGQDFAVELIQDCSNPVAHLLDECMNPRRVLERLTGSRADPGGRPKLDQGNKFKLGGATSFHTFFSFVCSLSHVQKRQSEENLNFDPKLSNEIYFVYCNFIYDCVWGKSGFSLNTWFPELPEVSCQLVKMSRCSTEEEKYEFKFSNGVSHSSVFDETSFLQSFYVDKKVFERVGQELCTALDVAVSMGGCEAVVESFYSVVDTQRKGSTMSNETLELRSIIDWCYPEPYRCPATMETVANLMLDGNFLLGITPSPPSIHTDTKNKSPFSEVSKVLQRLKNEPVKYAFLLHTDDFW</sequence>
<reference evidence="2" key="1">
    <citation type="submission" date="2025-08" db="UniProtKB">
        <authorList>
            <consortium name="RefSeq"/>
        </authorList>
    </citation>
    <scope>IDENTIFICATION</scope>
    <source>
        <tissue evidence="2">Whole organism</tissue>
    </source>
</reference>
<accession>A0A8B7N7W0</accession>
<name>A0A8B7N7W0_HYAAZ</name>
<dbReference type="AlphaFoldDB" id="A0A8B7N7W0"/>